<proteinExistence type="predicted"/>
<feature type="region of interest" description="Disordered" evidence="1">
    <location>
        <begin position="62"/>
        <end position="100"/>
    </location>
</feature>
<reference evidence="2 3" key="1">
    <citation type="submission" date="2017-12" db="EMBL/GenBank/DDBJ databases">
        <title>Comparative genomics of Botrytis spp.</title>
        <authorList>
            <person name="Valero-Jimenez C.A."/>
            <person name="Tapia P."/>
            <person name="Veloso J."/>
            <person name="Silva-Moreno E."/>
            <person name="Staats M."/>
            <person name="Valdes J.H."/>
            <person name="Van Kan J.A.L."/>
        </authorList>
    </citation>
    <scope>NUCLEOTIDE SEQUENCE [LARGE SCALE GENOMIC DNA]</scope>
    <source>
        <strain evidence="2 3">Bt9001</strain>
    </source>
</reference>
<comment type="caution">
    <text evidence="2">The sequence shown here is derived from an EMBL/GenBank/DDBJ whole genome shotgun (WGS) entry which is preliminary data.</text>
</comment>
<keyword evidence="3" id="KW-1185">Reference proteome</keyword>
<feature type="region of interest" description="Disordered" evidence="1">
    <location>
        <begin position="288"/>
        <end position="324"/>
    </location>
</feature>
<evidence type="ECO:0000313" key="2">
    <source>
        <dbReference type="EMBL" id="TGO14745.1"/>
    </source>
</evidence>
<dbReference type="OrthoDB" id="3526636at2759"/>
<protein>
    <submittedName>
        <fullName evidence="2">Uncharacterized protein</fullName>
    </submittedName>
</protein>
<dbReference type="EMBL" id="PQXH01000049">
    <property type="protein sequence ID" value="TGO14745.1"/>
    <property type="molecule type" value="Genomic_DNA"/>
</dbReference>
<feature type="compositionally biased region" description="Polar residues" evidence="1">
    <location>
        <begin position="296"/>
        <end position="310"/>
    </location>
</feature>
<dbReference type="AlphaFoldDB" id="A0A4Z1ERA4"/>
<evidence type="ECO:0000313" key="3">
    <source>
        <dbReference type="Proteomes" id="UP000297777"/>
    </source>
</evidence>
<organism evidence="2 3">
    <name type="scientific">Botrytis tulipae</name>
    <dbReference type="NCBI Taxonomy" id="87230"/>
    <lineage>
        <taxon>Eukaryota</taxon>
        <taxon>Fungi</taxon>
        <taxon>Dikarya</taxon>
        <taxon>Ascomycota</taxon>
        <taxon>Pezizomycotina</taxon>
        <taxon>Leotiomycetes</taxon>
        <taxon>Helotiales</taxon>
        <taxon>Sclerotiniaceae</taxon>
        <taxon>Botrytis</taxon>
    </lineage>
</organism>
<name>A0A4Z1ERA4_9HELO</name>
<accession>A0A4Z1ERA4</accession>
<gene>
    <name evidence="2" type="ORF">BTUL_0049g00550</name>
</gene>
<evidence type="ECO:0000256" key="1">
    <source>
        <dbReference type="SAM" id="MobiDB-lite"/>
    </source>
</evidence>
<dbReference type="Proteomes" id="UP000297777">
    <property type="component" value="Unassembled WGS sequence"/>
</dbReference>
<sequence>MEGITAINARSRKTESPIHISIPAECFGTQSALDNQVLNHDIDLTTPSPPLLLRTSELNYSPMSKPFEDTRTTSPTPNKSKDTVKTRIPLPHGFSQDVANPDRYVKGREEYGSFFSPTWCSSSGLSEQVSDHEATDEYKNHQVSKERQESHFSRDWYPDKWVLQLIDPINSQPLTCKKIARSDTAAFKHDIIAKTFASRIEQLAALDQIDQARVIKSSANISLPPKKPTRSEFWATVTQAPADIEPPSSNPLKRKSATLIQDSEISVPPQTHARKDFWAIVMQASENEPSPEKVLRNNSSGTTVRNTSSTSRKKRPRKELSVAAVQKSAISTSSRKRPQRDFWAYFIGVLETWT</sequence>